<evidence type="ECO:0000313" key="3">
    <source>
        <dbReference type="Proteomes" id="UP000016662"/>
    </source>
</evidence>
<organism evidence="2 3">
    <name type="scientific">Ruminococcus callidus ATCC 27760</name>
    <dbReference type="NCBI Taxonomy" id="411473"/>
    <lineage>
        <taxon>Bacteria</taxon>
        <taxon>Bacillati</taxon>
        <taxon>Bacillota</taxon>
        <taxon>Clostridia</taxon>
        <taxon>Eubacteriales</taxon>
        <taxon>Oscillospiraceae</taxon>
        <taxon>Ruminococcus</taxon>
    </lineage>
</organism>
<dbReference type="Proteomes" id="UP000016662">
    <property type="component" value="Unassembled WGS sequence"/>
</dbReference>
<proteinExistence type="predicted"/>
<evidence type="ECO:0000259" key="1">
    <source>
        <dbReference type="Pfam" id="PF13619"/>
    </source>
</evidence>
<dbReference type="Pfam" id="PF13619">
    <property type="entry name" value="KTSC"/>
    <property type="match status" value="1"/>
</dbReference>
<dbReference type="EMBL" id="AWVF01000031">
    <property type="protein sequence ID" value="ERJ97344.1"/>
    <property type="molecule type" value="Genomic_DNA"/>
</dbReference>
<dbReference type="InterPro" id="IPR025309">
    <property type="entry name" value="KTSC_dom"/>
</dbReference>
<dbReference type="HOGENOM" id="CLU_1561753_0_0_9"/>
<evidence type="ECO:0000313" key="2">
    <source>
        <dbReference type="EMBL" id="ERJ97344.1"/>
    </source>
</evidence>
<comment type="caution">
    <text evidence="2">The sequence shown here is derived from an EMBL/GenBank/DDBJ whole genome shotgun (WGS) entry which is preliminary data.</text>
</comment>
<dbReference type="AlphaFoldDB" id="U2M6G8"/>
<accession>U2M6G8</accession>
<gene>
    <name evidence="2" type="ORF">RUMCAL_00416</name>
</gene>
<sequence length="171" mass="19923">MYYSDCYENYRIVCKSDRYYVQKDDHYVTDNLLEKGFHTVQSAENWIKLDTMPDILCATFISSSARQKVYAALNTSNFSNNLSRVKSSNIWSIGLNIKNRKDKTGDLLVQFKSKNGGPGDVYMFYDVPPTLYRKWQSAPSKGHFFWKYIRNYYKYSKLTGDKHGKLPNAVS</sequence>
<name>U2M6G8_9FIRM</name>
<reference evidence="2 3" key="1">
    <citation type="submission" date="2013-07" db="EMBL/GenBank/DDBJ databases">
        <authorList>
            <person name="Weinstock G."/>
            <person name="Sodergren E."/>
            <person name="Wylie T."/>
            <person name="Fulton L."/>
            <person name="Fulton R."/>
            <person name="Fronick C."/>
            <person name="O'Laughlin M."/>
            <person name="Godfrey J."/>
            <person name="Miner T."/>
            <person name="Herter B."/>
            <person name="Appelbaum E."/>
            <person name="Cordes M."/>
            <person name="Lek S."/>
            <person name="Wollam A."/>
            <person name="Pepin K.H."/>
            <person name="Palsikar V.B."/>
            <person name="Mitreva M."/>
            <person name="Wilson R.K."/>
        </authorList>
    </citation>
    <scope>NUCLEOTIDE SEQUENCE [LARGE SCALE GENOMIC DNA]</scope>
    <source>
        <strain evidence="2 3">ATCC 27760</strain>
    </source>
</reference>
<protein>
    <recommendedName>
        <fullName evidence="1">KTSC domain-containing protein</fullName>
    </recommendedName>
</protein>
<keyword evidence="3" id="KW-1185">Reference proteome</keyword>
<feature type="domain" description="KTSC" evidence="1">
    <location>
        <begin position="102"/>
        <end position="153"/>
    </location>
</feature>